<feature type="non-terminal residue" evidence="2">
    <location>
        <position position="171"/>
    </location>
</feature>
<gene>
    <name evidence="2" type="ORF">FKW44_016613</name>
</gene>
<dbReference type="AlphaFoldDB" id="A0A7T8H2Q9"/>
<name>A0A7T8H2Q9_CALRO</name>
<evidence type="ECO:0000256" key="1">
    <source>
        <dbReference type="SAM" id="MobiDB-lite"/>
    </source>
</evidence>
<keyword evidence="3" id="KW-1185">Reference proteome</keyword>
<accession>A0A7T8H2Q9</accession>
<organism evidence="2 3">
    <name type="scientific">Caligus rogercresseyi</name>
    <name type="common">Sea louse</name>
    <dbReference type="NCBI Taxonomy" id="217165"/>
    <lineage>
        <taxon>Eukaryota</taxon>
        <taxon>Metazoa</taxon>
        <taxon>Ecdysozoa</taxon>
        <taxon>Arthropoda</taxon>
        <taxon>Crustacea</taxon>
        <taxon>Multicrustacea</taxon>
        <taxon>Hexanauplia</taxon>
        <taxon>Copepoda</taxon>
        <taxon>Siphonostomatoida</taxon>
        <taxon>Caligidae</taxon>
        <taxon>Caligus</taxon>
    </lineage>
</organism>
<evidence type="ECO:0000313" key="2">
    <source>
        <dbReference type="EMBL" id="QQP42066.1"/>
    </source>
</evidence>
<proteinExistence type="predicted"/>
<reference evidence="3" key="1">
    <citation type="submission" date="2021-01" db="EMBL/GenBank/DDBJ databases">
        <title>Caligus Genome Assembly.</title>
        <authorList>
            <person name="Gallardo-Escarate C."/>
        </authorList>
    </citation>
    <scope>NUCLEOTIDE SEQUENCE [LARGE SCALE GENOMIC DNA]</scope>
</reference>
<protein>
    <submittedName>
        <fullName evidence="2">Uncharacterized protein</fullName>
    </submittedName>
</protein>
<feature type="compositionally biased region" description="Low complexity" evidence="1">
    <location>
        <begin position="15"/>
        <end position="31"/>
    </location>
</feature>
<dbReference type="EMBL" id="CP045900">
    <property type="protein sequence ID" value="QQP42066.1"/>
    <property type="molecule type" value="Genomic_DNA"/>
</dbReference>
<feature type="compositionally biased region" description="Basic and acidic residues" evidence="1">
    <location>
        <begin position="73"/>
        <end position="82"/>
    </location>
</feature>
<dbReference type="Proteomes" id="UP000595437">
    <property type="component" value="Chromosome 11"/>
</dbReference>
<feature type="region of interest" description="Disordered" evidence="1">
    <location>
        <begin position="1"/>
        <end position="37"/>
    </location>
</feature>
<sequence length="171" mass="18629">IIHSRGSEPPLGGISTSSSTLPSSSSSSSSSHLKPRPIRNAVPDLLLHPSLLDLQPGRHCPAALKKRSPTCPPRDDFPSMSSKRDVLRDIQDGWSPPLPPFPAPFPLLDKQSPESSLSILPNPGILAECRNTGTCYFCKKSFMKNKQLMNHVCPVKPKILLQKKTSSSSLR</sequence>
<evidence type="ECO:0000313" key="3">
    <source>
        <dbReference type="Proteomes" id="UP000595437"/>
    </source>
</evidence>
<feature type="region of interest" description="Disordered" evidence="1">
    <location>
        <begin position="63"/>
        <end position="82"/>
    </location>
</feature>